<dbReference type="PRINTS" id="PR00047">
    <property type="entry name" value="STROIDFINGER"/>
</dbReference>
<keyword evidence="7" id="KW-0675">Receptor</keyword>
<keyword evidence="3" id="KW-0862">Zinc</keyword>
<reference evidence="11" key="1">
    <citation type="submission" date="2022-11" db="UniProtKB">
        <authorList>
            <consortium name="WormBaseParasite"/>
        </authorList>
    </citation>
    <scope>IDENTIFICATION</scope>
</reference>
<keyword evidence="8" id="KW-0539">Nucleus</keyword>
<keyword evidence="10" id="KW-1185">Reference proteome</keyword>
<dbReference type="Pfam" id="PF00105">
    <property type="entry name" value="zf-C4"/>
    <property type="match status" value="1"/>
</dbReference>
<dbReference type="InterPro" id="IPR052499">
    <property type="entry name" value="C.elegans_NHRs"/>
</dbReference>
<dbReference type="InterPro" id="IPR013088">
    <property type="entry name" value="Znf_NHR/GATA"/>
</dbReference>
<keyword evidence="2" id="KW-0863">Zinc-finger</keyword>
<dbReference type="AlphaFoldDB" id="A0A914N0B0"/>
<evidence type="ECO:0000256" key="4">
    <source>
        <dbReference type="ARBA" id="ARBA00023015"/>
    </source>
</evidence>
<keyword evidence="4" id="KW-0805">Transcription regulation</keyword>
<dbReference type="PANTHER" id="PTHR47630:SF6">
    <property type="entry name" value="NUCLEAR HORMONE RECEPTOR FAMILY"/>
    <property type="match status" value="1"/>
</dbReference>
<evidence type="ECO:0000259" key="9">
    <source>
        <dbReference type="PROSITE" id="PS51030"/>
    </source>
</evidence>
<dbReference type="Gene3D" id="3.30.50.10">
    <property type="entry name" value="Erythroid Transcription Factor GATA-1, subunit A"/>
    <property type="match status" value="1"/>
</dbReference>
<evidence type="ECO:0000256" key="8">
    <source>
        <dbReference type="ARBA" id="ARBA00023242"/>
    </source>
</evidence>
<name>A0A914N0B0_MELIC</name>
<sequence>MNKEINNSRKKLLFCAVCGKQCESRNYCVISCASCKQFFRRTVVQQKATTCRRLKKCDIINGEKCRGCRLDKCLIEGMDPLMVKTTDVKCRKEFIEMIEKRRNKLHQTVNNLTSIHQQDEENLNNGNENLNYNEDNDETIICAPNKYRKSTTSQIKNKLDYNEKIITKIIEQGDKHHNMVLKNSERLLLRMERPAQ</sequence>
<evidence type="ECO:0000256" key="3">
    <source>
        <dbReference type="ARBA" id="ARBA00022833"/>
    </source>
</evidence>
<evidence type="ECO:0000256" key="2">
    <source>
        <dbReference type="ARBA" id="ARBA00022771"/>
    </source>
</evidence>
<accession>A0A914N0B0</accession>
<dbReference type="GO" id="GO:0003700">
    <property type="term" value="F:DNA-binding transcription factor activity"/>
    <property type="evidence" value="ECO:0007669"/>
    <property type="project" value="InterPro"/>
</dbReference>
<feature type="domain" description="Nuclear receptor" evidence="9">
    <location>
        <begin position="12"/>
        <end position="85"/>
    </location>
</feature>
<evidence type="ECO:0000256" key="6">
    <source>
        <dbReference type="ARBA" id="ARBA00023163"/>
    </source>
</evidence>
<dbReference type="SUPFAM" id="SSF57716">
    <property type="entry name" value="Glucocorticoid receptor-like (DNA-binding domain)"/>
    <property type="match status" value="1"/>
</dbReference>
<organism evidence="10 11">
    <name type="scientific">Meloidogyne incognita</name>
    <name type="common">Southern root-knot nematode worm</name>
    <name type="synonym">Oxyuris incognita</name>
    <dbReference type="NCBI Taxonomy" id="6306"/>
    <lineage>
        <taxon>Eukaryota</taxon>
        <taxon>Metazoa</taxon>
        <taxon>Ecdysozoa</taxon>
        <taxon>Nematoda</taxon>
        <taxon>Chromadorea</taxon>
        <taxon>Rhabditida</taxon>
        <taxon>Tylenchina</taxon>
        <taxon>Tylenchomorpha</taxon>
        <taxon>Tylenchoidea</taxon>
        <taxon>Meloidogynidae</taxon>
        <taxon>Meloidogyninae</taxon>
        <taxon>Meloidogyne</taxon>
        <taxon>Meloidogyne incognita group</taxon>
    </lineage>
</organism>
<dbReference type="PROSITE" id="PS00031">
    <property type="entry name" value="NUCLEAR_REC_DBD_1"/>
    <property type="match status" value="1"/>
</dbReference>
<dbReference type="GO" id="GO:0008270">
    <property type="term" value="F:zinc ion binding"/>
    <property type="evidence" value="ECO:0007669"/>
    <property type="project" value="UniProtKB-KW"/>
</dbReference>
<dbReference type="Proteomes" id="UP000887563">
    <property type="component" value="Unplaced"/>
</dbReference>
<evidence type="ECO:0000256" key="1">
    <source>
        <dbReference type="ARBA" id="ARBA00022723"/>
    </source>
</evidence>
<evidence type="ECO:0000256" key="7">
    <source>
        <dbReference type="ARBA" id="ARBA00023170"/>
    </source>
</evidence>
<keyword evidence="1" id="KW-0479">Metal-binding</keyword>
<keyword evidence="6" id="KW-0804">Transcription</keyword>
<keyword evidence="5" id="KW-0238">DNA-binding</keyword>
<dbReference type="PANTHER" id="PTHR47630">
    <property type="entry name" value="NUCLEAR HORMONE RECEPTOR FAMILY-RELATED-RELATED"/>
    <property type="match status" value="1"/>
</dbReference>
<evidence type="ECO:0000313" key="10">
    <source>
        <dbReference type="Proteomes" id="UP000887563"/>
    </source>
</evidence>
<dbReference type="SMART" id="SM00399">
    <property type="entry name" value="ZnF_C4"/>
    <property type="match status" value="1"/>
</dbReference>
<evidence type="ECO:0000256" key="5">
    <source>
        <dbReference type="ARBA" id="ARBA00023125"/>
    </source>
</evidence>
<dbReference type="WBParaSite" id="Minc3s03349g33587">
    <property type="protein sequence ID" value="Minc3s03349g33587"/>
    <property type="gene ID" value="Minc3s03349g33587"/>
</dbReference>
<protein>
    <submittedName>
        <fullName evidence="11">Nuclear receptor domain-containing protein</fullName>
    </submittedName>
</protein>
<evidence type="ECO:0000313" key="11">
    <source>
        <dbReference type="WBParaSite" id="Minc3s03349g33587"/>
    </source>
</evidence>
<dbReference type="InterPro" id="IPR001628">
    <property type="entry name" value="Znf_hrmn_rcpt"/>
</dbReference>
<dbReference type="PROSITE" id="PS51030">
    <property type="entry name" value="NUCLEAR_REC_DBD_2"/>
    <property type="match status" value="1"/>
</dbReference>
<dbReference type="GO" id="GO:0043565">
    <property type="term" value="F:sequence-specific DNA binding"/>
    <property type="evidence" value="ECO:0007669"/>
    <property type="project" value="InterPro"/>
</dbReference>
<proteinExistence type="predicted"/>